<dbReference type="InterPro" id="IPR013324">
    <property type="entry name" value="RNA_pol_sigma_r3/r4-like"/>
</dbReference>
<protein>
    <submittedName>
        <fullName evidence="1">Integrase</fullName>
    </submittedName>
</protein>
<dbReference type="Pfam" id="PF04297">
    <property type="entry name" value="UPF0122"/>
    <property type="match status" value="1"/>
</dbReference>
<reference evidence="1 2" key="1">
    <citation type="journal article" date="2021" name="Nat. Commun.">
        <title>Reductive evolution and unique predatory mode in the CPR bacterium Vampirococcus lugosii.</title>
        <authorList>
            <person name="Moreira D."/>
            <person name="Zivanovic Y."/>
            <person name="Lopez-Archilla A.I."/>
            <person name="Iniesto M."/>
            <person name="Lopez-Garcia P."/>
        </authorList>
    </citation>
    <scope>NUCLEOTIDE SEQUENCE [LARGE SCALE GENOMIC DNA]</scope>
    <source>
        <strain evidence="1">Chiprana</strain>
    </source>
</reference>
<name>A0ABS5QMF8_9BACT</name>
<organism evidence="1 2">
    <name type="scientific">Candidatus Vampirococcus lugosii</name>
    <dbReference type="NCBI Taxonomy" id="2789015"/>
    <lineage>
        <taxon>Bacteria</taxon>
        <taxon>Candidatus Absconditibacteriota</taxon>
        <taxon>Vampirococcus</taxon>
    </lineage>
</organism>
<accession>A0ABS5QMF8</accession>
<gene>
    <name evidence="1" type="ORF">VAMP_234n45</name>
</gene>
<dbReference type="Proteomes" id="UP000680365">
    <property type="component" value="Unassembled WGS sequence"/>
</dbReference>
<keyword evidence="2" id="KW-1185">Reference proteome</keyword>
<comment type="caution">
    <text evidence="1">The sequence shown here is derived from an EMBL/GenBank/DDBJ whole genome shotgun (WGS) entry which is preliminary data.</text>
</comment>
<sequence length="176" mass="21271">MNIHITCTQKKEHKNQRLTEKNRKHIRKLYCDQWSVVDLANKYNISRPTVYKVIKRARVKEFQIRNSTNTRFRGLAYGFKRLSKIEKKTLKKKNAQARRYNKTYPGEMFHMDTKKLPYIKDDKEKIKEYLFVGIDDFSRELYVHITIDKTKFSALIYHIISNQVYITFLINIINIF</sequence>
<evidence type="ECO:0000313" key="2">
    <source>
        <dbReference type="Proteomes" id="UP000680365"/>
    </source>
</evidence>
<dbReference type="RefSeq" id="WP_213349667.1">
    <property type="nucleotide sequence ID" value="NZ_JAEDAM010000062.1"/>
</dbReference>
<dbReference type="Gene3D" id="1.10.10.60">
    <property type="entry name" value="Homeodomain-like"/>
    <property type="match status" value="1"/>
</dbReference>
<dbReference type="SUPFAM" id="SSF88659">
    <property type="entry name" value="Sigma3 and sigma4 domains of RNA polymerase sigma factors"/>
    <property type="match status" value="1"/>
</dbReference>
<dbReference type="InterPro" id="IPR007394">
    <property type="entry name" value="UPF0122"/>
</dbReference>
<dbReference type="EMBL" id="JAEDAM010000062">
    <property type="protein sequence ID" value="MBS8122264.1"/>
    <property type="molecule type" value="Genomic_DNA"/>
</dbReference>
<proteinExistence type="predicted"/>
<evidence type="ECO:0000313" key="1">
    <source>
        <dbReference type="EMBL" id="MBS8122264.1"/>
    </source>
</evidence>